<dbReference type="InterPro" id="IPR006141">
    <property type="entry name" value="Intein_N"/>
</dbReference>
<reference evidence="4" key="1">
    <citation type="journal article" date="2019" name="Int. J. Syst. Evol. Microbiol.">
        <title>The Global Catalogue of Microorganisms (GCM) 10K type strain sequencing project: providing services to taxonomists for standard genome sequencing and annotation.</title>
        <authorList>
            <consortium name="The Broad Institute Genomics Platform"/>
            <consortium name="The Broad Institute Genome Sequencing Center for Infectious Disease"/>
            <person name="Wu L."/>
            <person name="Ma J."/>
        </authorList>
    </citation>
    <scope>NUCLEOTIDE SEQUENCE [LARGE SCALE GENOMIC DNA]</scope>
    <source>
        <strain evidence="4">CGMCC 4.7643</strain>
    </source>
</reference>
<feature type="compositionally biased region" description="Basic and acidic residues" evidence="1">
    <location>
        <begin position="162"/>
        <end position="180"/>
    </location>
</feature>
<dbReference type="EMBL" id="JBHUKU010000008">
    <property type="protein sequence ID" value="MFD2460020.1"/>
    <property type="molecule type" value="Genomic_DNA"/>
</dbReference>
<dbReference type="InterPro" id="IPR030934">
    <property type="entry name" value="Intein_C"/>
</dbReference>
<dbReference type="SMART" id="SM00306">
    <property type="entry name" value="HintN"/>
    <property type="match status" value="1"/>
</dbReference>
<evidence type="ECO:0000313" key="4">
    <source>
        <dbReference type="Proteomes" id="UP001597419"/>
    </source>
</evidence>
<dbReference type="Proteomes" id="UP001597419">
    <property type="component" value="Unassembled WGS sequence"/>
</dbReference>
<gene>
    <name evidence="3" type="ORF">ACFSYJ_15515</name>
</gene>
<feature type="region of interest" description="Disordered" evidence="1">
    <location>
        <begin position="59"/>
        <end position="195"/>
    </location>
</feature>
<evidence type="ECO:0000259" key="2">
    <source>
        <dbReference type="SMART" id="SM00306"/>
    </source>
</evidence>
<feature type="compositionally biased region" description="Low complexity" evidence="1">
    <location>
        <begin position="79"/>
        <end position="120"/>
    </location>
</feature>
<accession>A0ABW5GHF0</accession>
<dbReference type="Gene3D" id="2.170.16.10">
    <property type="entry name" value="Hedgehog/Intein (Hint) domain"/>
    <property type="match status" value="1"/>
</dbReference>
<dbReference type="Pfam" id="PF07591">
    <property type="entry name" value="PT-HINT"/>
    <property type="match status" value="1"/>
</dbReference>
<feature type="compositionally biased region" description="Low complexity" evidence="1">
    <location>
        <begin position="128"/>
        <end position="138"/>
    </location>
</feature>
<evidence type="ECO:0000256" key="1">
    <source>
        <dbReference type="SAM" id="MobiDB-lite"/>
    </source>
</evidence>
<organism evidence="3 4">
    <name type="scientific">Amycolatopsis samaneae</name>
    <dbReference type="NCBI Taxonomy" id="664691"/>
    <lineage>
        <taxon>Bacteria</taxon>
        <taxon>Bacillati</taxon>
        <taxon>Actinomycetota</taxon>
        <taxon>Actinomycetes</taxon>
        <taxon>Pseudonocardiales</taxon>
        <taxon>Pseudonocardiaceae</taxon>
        <taxon>Amycolatopsis</taxon>
    </lineage>
</organism>
<dbReference type="InterPro" id="IPR036844">
    <property type="entry name" value="Hint_dom_sf"/>
</dbReference>
<dbReference type="PROSITE" id="PS50818">
    <property type="entry name" value="INTEIN_C_TER"/>
    <property type="match status" value="1"/>
</dbReference>
<evidence type="ECO:0000313" key="3">
    <source>
        <dbReference type="EMBL" id="MFD2460020.1"/>
    </source>
</evidence>
<proteinExistence type="predicted"/>
<dbReference type="SUPFAM" id="SSF51294">
    <property type="entry name" value="Hedgehog/intein (Hint) domain"/>
    <property type="match status" value="1"/>
</dbReference>
<keyword evidence="4" id="KW-1185">Reference proteome</keyword>
<name>A0ABW5GHF0_9PSEU</name>
<dbReference type="RefSeq" id="WP_378273086.1">
    <property type="nucleotide sequence ID" value="NZ_JBHUKU010000008.1"/>
</dbReference>
<dbReference type="CDD" id="cd00081">
    <property type="entry name" value="Hint"/>
    <property type="match status" value="1"/>
</dbReference>
<protein>
    <submittedName>
        <fullName evidence="3">Hint domain-containing protein</fullName>
    </submittedName>
</protein>
<dbReference type="InterPro" id="IPR003587">
    <property type="entry name" value="Hint_dom_N"/>
</dbReference>
<dbReference type="NCBIfam" id="TIGR01443">
    <property type="entry name" value="intein_Cterm"/>
    <property type="match status" value="1"/>
</dbReference>
<feature type="non-terminal residue" evidence="3">
    <location>
        <position position="1"/>
    </location>
</feature>
<feature type="domain" description="Hint" evidence="2">
    <location>
        <begin position="317"/>
        <end position="411"/>
    </location>
</feature>
<comment type="caution">
    <text evidence="3">The sequence shown here is derived from an EMBL/GenBank/DDBJ whole genome shotgun (WGS) entry which is preliminary data.</text>
</comment>
<dbReference type="PROSITE" id="PS50817">
    <property type="entry name" value="INTEIN_N_TER"/>
    <property type="match status" value="1"/>
</dbReference>
<sequence length="530" mass="54907">AAAKLAEEAAARAAGEVKPAFDAAAAAARSSAAAARSAAEAQQAAAEAATDGAAARAAAARANQADAQAHDDAVKARRAANQANSDAAIAGRAASAAEGEAAAARSAASRAESDAAAARGAADRAEADATAANAAAESAQRHADNAATAAKNAMNAAIEAGKAADRAEEAQRQREAEKRKQQAAGSGANDPGISDEEEEMILYSEGGDELVQQYKDALGAANKGILDFIKENGADVLLDIIGVTDAKKCFGEGDIVSCLWTVVNAGSLLALVVKLPQVGAAIVKIAGGVTKFLEASAAGTKILEKTRELLGKLRIICNCFPAGTMVATAHGEKPIEQIKVGDRVWARDLTSGHSQLRGVVGLFNKHADELLTVAVGATTLEVTPQHPFWVIDRGWVTAGDLRLGERLQSLRGDQPVISSITRRVVQTTVYNFEVEGDHNYYITDAQLLVHNCSVNQMNKKIQTGGAPSGVTRVDKGKIPGEQTHVHFSDGTALNKDGTWKHDGGAGGPGKLTNAQKKWLRECGWKLPLDA</sequence>
<feature type="compositionally biased region" description="Low complexity" evidence="1">
    <location>
        <begin position="145"/>
        <end position="160"/>
    </location>
</feature>